<keyword evidence="3" id="KW-1185">Reference proteome</keyword>
<organism evidence="2 4">
    <name type="scientific">Chryseobacterium jejuense</name>
    <dbReference type="NCBI Taxonomy" id="445960"/>
    <lineage>
        <taxon>Bacteria</taxon>
        <taxon>Pseudomonadati</taxon>
        <taxon>Bacteroidota</taxon>
        <taxon>Flavobacteriia</taxon>
        <taxon>Flavobacteriales</taxon>
        <taxon>Weeksellaceae</taxon>
        <taxon>Chryseobacterium group</taxon>
        <taxon>Chryseobacterium</taxon>
    </lineage>
</organism>
<protein>
    <submittedName>
        <fullName evidence="2">Uncharacterized protein</fullName>
    </submittedName>
</protein>
<sequence>MMGPKIIIWHSYYKKKIELKESKKSKFVLNKIGCIITSKRAANGEETKDNNKGVLL</sequence>
<evidence type="ECO:0000313" key="1">
    <source>
        <dbReference type="EMBL" id="SDI81094.1"/>
    </source>
</evidence>
<gene>
    <name evidence="2" type="ORF">NCTC13492_01346</name>
    <name evidence="1" type="ORF">SAMN05421542_1878</name>
</gene>
<name>A0A2X2VGR2_CHRJE</name>
<accession>A0A2X2VGR2</accession>
<evidence type="ECO:0000313" key="4">
    <source>
        <dbReference type="Proteomes" id="UP000251670"/>
    </source>
</evidence>
<dbReference type="STRING" id="445960.SAMN05421542_1878"/>
<reference evidence="1 3" key="1">
    <citation type="submission" date="2016-10" db="EMBL/GenBank/DDBJ databases">
        <authorList>
            <person name="Varghese N."/>
            <person name="Submissions S."/>
        </authorList>
    </citation>
    <scope>NUCLEOTIDE SEQUENCE [LARGE SCALE GENOMIC DNA]</scope>
    <source>
        <strain evidence="1 3">DSM 19299</strain>
    </source>
</reference>
<dbReference type="EMBL" id="UAWB01000002">
    <property type="protein sequence ID" value="SQB27758.1"/>
    <property type="molecule type" value="Genomic_DNA"/>
</dbReference>
<proteinExistence type="predicted"/>
<dbReference type="Proteomes" id="UP000251670">
    <property type="component" value="Unassembled WGS sequence"/>
</dbReference>
<evidence type="ECO:0000313" key="3">
    <source>
        <dbReference type="Proteomes" id="UP000199426"/>
    </source>
</evidence>
<dbReference type="AlphaFoldDB" id="A0A2X2VGR2"/>
<reference evidence="2 4" key="2">
    <citation type="submission" date="2018-06" db="EMBL/GenBank/DDBJ databases">
        <authorList>
            <consortium name="Pathogen Informatics"/>
            <person name="Doyle S."/>
        </authorList>
    </citation>
    <scope>NUCLEOTIDE SEQUENCE [LARGE SCALE GENOMIC DNA]</scope>
    <source>
        <strain evidence="2 4">NCTC13492</strain>
    </source>
</reference>
<dbReference type="Proteomes" id="UP000199426">
    <property type="component" value="Unassembled WGS sequence"/>
</dbReference>
<dbReference type="EMBL" id="FNEG01000003">
    <property type="protein sequence ID" value="SDI81094.1"/>
    <property type="molecule type" value="Genomic_DNA"/>
</dbReference>
<evidence type="ECO:0000313" key="2">
    <source>
        <dbReference type="EMBL" id="SQB27758.1"/>
    </source>
</evidence>